<evidence type="ECO:0000313" key="2">
    <source>
        <dbReference type="EMBL" id="SHF95699.1"/>
    </source>
</evidence>
<proteinExistence type="predicted"/>
<organism evidence="2 3">
    <name type="scientific">Chryseobacterium arachidis</name>
    <dbReference type="NCBI Taxonomy" id="1416778"/>
    <lineage>
        <taxon>Bacteria</taxon>
        <taxon>Pseudomonadati</taxon>
        <taxon>Bacteroidota</taxon>
        <taxon>Flavobacteriia</taxon>
        <taxon>Flavobacteriales</taxon>
        <taxon>Weeksellaceae</taxon>
        <taxon>Chryseobacterium group</taxon>
        <taxon>Chryseobacterium</taxon>
    </lineage>
</organism>
<accession>A0A1M5FW69</accession>
<evidence type="ECO:0000313" key="3">
    <source>
        <dbReference type="Proteomes" id="UP000184518"/>
    </source>
</evidence>
<dbReference type="Proteomes" id="UP000184518">
    <property type="component" value="Unassembled WGS sequence"/>
</dbReference>
<protein>
    <submittedName>
        <fullName evidence="2">Uncharacterized protein</fullName>
    </submittedName>
</protein>
<name>A0A1M5FW69_9FLAO</name>
<keyword evidence="1" id="KW-0732">Signal</keyword>
<reference evidence="3" key="1">
    <citation type="submission" date="2016-11" db="EMBL/GenBank/DDBJ databases">
        <authorList>
            <person name="Varghese N."/>
            <person name="Submissions S."/>
        </authorList>
    </citation>
    <scope>NUCLEOTIDE SEQUENCE [LARGE SCALE GENOMIC DNA]</scope>
    <source>
        <strain evidence="3">DSM 27619</strain>
    </source>
</reference>
<evidence type="ECO:0000256" key="1">
    <source>
        <dbReference type="SAM" id="SignalP"/>
    </source>
</evidence>
<dbReference type="EMBL" id="FQUT01000008">
    <property type="protein sequence ID" value="SHF95699.1"/>
    <property type="molecule type" value="Genomic_DNA"/>
</dbReference>
<feature type="signal peptide" evidence="1">
    <location>
        <begin position="1"/>
        <end position="18"/>
    </location>
</feature>
<feature type="chain" id="PRO_5012499862" evidence="1">
    <location>
        <begin position="19"/>
        <end position="173"/>
    </location>
</feature>
<keyword evidence="3" id="KW-1185">Reference proteome</keyword>
<sequence length="173" mass="20145">MNKIIYLTLILLSFNCFAQKKCKFQINESVILENKNLDYFLEKMKSNTFEIQTKKQAIPHHIKKELDCLTEDFNIANPNQKYQIGCLYQKEMPRRKLLFLAKSSDILILTYATGGIGSSTHFLFIKYDSKQILDLWTGIAMGIFMPTSLDEITQYINSRRNLNWGLNTNMISL</sequence>
<gene>
    <name evidence="2" type="ORF">SAMN05443633_108161</name>
</gene>
<dbReference type="AlphaFoldDB" id="A0A1M5FW69"/>